<gene>
    <name evidence="3" type="ORF">H0H81_003363</name>
</gene>
<dbReference type="PROSITE" id="PS50181">
    <property type="entry name" value="FBOX"/>
    <property type="match status" value="1"/>
</dbReference>
<feature type="chain" id="PRO_5040135739" description="F-box domain-containing protein" evidence="1">
    <location>
        <begin position="16"/>
        <end position="536"/>
    </location>
</feature>
<evidence type="ECO:0000313" key="4">
    <source>
        <dbReference type="Proteomes" id="UP000717328"/>
    </source>
</evidence>
<dbReference type="EMBL" id="JABCKI010000092">
    <property type="protein sequence ID" value="KAG5652864.1"/>
    <property type="molecule type" value="Genomic_DNA"/>
</dbReference>
<evidence type="ECO:0000259" key="2">
    <source>
        <dbReference type="PROSITE" id="PS50181"/>
    </source>
</evidence>
<sequence length="536" mass="60610">MFLLLPNEILILSLCYLDLEDLLSVARVNLRLRDIVSYPILRYRIATQFAGVENNPKCSMPLRERLALLEIWEHGWESGSFDLQVSVETPYLFSNIHALTDGVYIMGDAPWSALLHCLQLPKRSADPVEWKKIDLEKPVGNICIRVHLFDLIAISMCVSYNPPFIRSTPSPTDTEVCTVEVTLKQFSTENPHPSAKKPLFFVSELPHNFKEIEIPTMDIAGVNLAVLISVATETYEPDFLYIFNWTTGEKKMKIEMPDTSCICVAFLSSELIVVPNIDAMTLEIWAVPESPPPLTEALRPLLSLGLPPSSGEFGTLTLRCHISTHPADSIPNNNCNREKDRPFRPSLEDALLGCAVEFDCEEKISFMMYARCIDVLALCGHVMRREHATATLVNDSWVLPFAAWGPSLTRWFPVDSLSPYRTATSSGTRVVWGSPQAEFRMLDFHPAKLKIGRKIDSGSVPTTNETRISDEALEEFVSWLPFTSRALPSRNEDFHFDAVLIDEEWLIMLKVCNILLSFDIVVPSNYFCYFIAWRPS</sequence>
<keyword evidence="1" id="KW-0732">Signal</keyword>
<protein>
    <recommendedName>
        <fullName evidence="2">F-box domain-containing protein</fullName>
    </recommendedName>
</protein>
<evidence type="ECO:0000256" key="1">
    <source>
        <dbReference type="SAM" id="SignalP"/>
    </source>
</evidence>
<dbReference type="AlphaFoldDB" id="A0A9P7GN41"/>
<dbReference type="InterPro" id="IPR036047">
    <property type="entry name" value="F-box-like_dom_sf"/>
</dbReference>
<reference evidence="3" key="1">
    <citation type="submission" date="2021-02" db="EMBL/GenBank/DDBJ databases">
        <authorList>
            <person name="Nieuwenhuis M."/>
            <person name="Van De Peppel L.J.J."/>
        </authorList>
    </citation>
    <scope>NUCLEOTIDE SEQUENCE</scope>
    <source>
        <strain evidence="3">D49</strain>
    </source>
</reference>
<reference evidence="3" key="2">
    <citation type="submission" date="2021-10" db="EMBL/GenBank/DDBJ databases">
        <title>Phylogenomics reveals ancestral predisposition of the termite-cultivated fungus Termitomyces towards a domesticated lifestyle.</title>
        <authorList>
            <person name="Auxier B."/>
            <person name="Grum-Grzhimaylo A."/>
            <person name="Cardenas M.E."/>
            <person name="Lodge J.D."/>
            <person name="Laessoe T."/>
            <person name="Pedersen O."/>
            <person name="Smith M.E."/>
            <person name="Kuyper T.W."/>
            <person name="Franco-Molano E.A."/>
            <person name="Baroni T.J."/>
            <person name="Aanen D.K."/>
        </authorList>
    </citation>
    <scope>NUCLEOTIDE SEQUENCE</scope>
    <source>
        <strain evidence="3">D49</strain>
    </source>
</reference>
<accession>A0A9P7GN41</accession>
<dbReference type="Proteomes" id="UP000717328">
    <property type="component" value="Unassembled WGS sequence"/>
</dbReference>
<comment type="caution">
    <text evidence="3">The sequence shown here is derived from an EMBL/GenBank/DDBJ whole genome shotgun (WGS) entry which is preliminary data.</text>
</comment>
<name>A0A9P7GN41_9AGAR</name>
<dbReference type="Pfam" id="PF12937">
    <property type="entry name" value="F-box-like"/>
    <property type="match status" value="1"/>
</dbReference>
<feature type="domain" description="F-box" evidence="2">
    <location>
        <begin position="1"/>
        <end position="46"/>
    </location>
</feature>
<evidence type="ECO:0000313" key="3">
    <source>
        <dbReference type="EMBL" id="KAG5652864.1"/>
    </source>
</evidence>
<organism evidence="3 4">
    <name type="scientific">Sphagnurus paluster</name>
    <dbReference type="NCBI Taxonomy" id="117069"/>
    <lineage>
        <taxon>Eukaryota</taxon>
        <taxon>Fungi</taxon>
        <taxon>Dikarya</taxon>
        <taxon>Basidiomycota</taxon>
        <taxon>Agaricomycotina</taxon>
        <taxon>Agaricomycetes</taxon>
        <taxon>Agaricomycetidae</taxon>
        <taxon>Agaricales</taxon>
        <taxon>Tricholomatineae</taxon>
        <taxon>Lyophyllaceae</taxon>
        <taxon>Sphagnurus</taxon>
    </lineage>
</organism>
<proteinExistence type="predicted"/>
<dbReference type="InterPro" id="IPR001810">
    <property type="entry name" value="F-box_dom"/>
</dbReference>
<dbReference type="SUPFAM" id="SSF81383">
    <property type="entry name" value="F-box domain"/>
    <property type="match status" value="1"/>
</dbReference>
<keyword evidence="4" id="KW-1185">Reference proteome</keyword>
<dbReference type="OrthoDB" id="3149552at2759"/>
<feature type="signal peptide" evidence="1">
    <location>
        <begin position="1"/>
        <end position="15"/>
    </location>
</feature>